<protein>
    <submittedName>
        <fullName evidence="2">Uncharacterized protein</fullName>
    </submittedName>
</protein>
<dbReference type="RefSeq" id="WP_368647793.1">
    <property type="nucleotide sequence ID" value="NZ_CP158253.1"/>
</dbReference>
<dbReference type="EMBL" id="CP158253">
    <property type="protein sequence ID" value="XDJ45064.1"/>
    <property type="molecule type" value="Genomic_DNA"/>
</dbReference>
<organism evidence="2">
    <name type="scientific">Castellaniella ginsengisoli</name>
    <dbReference type="NCBI Taxonomy" id="546114"/>
    <lineage>
        <taxon>Bacteria</taxon>
        <taxon>Pseudomonadati</taxon>
        <taxon>Pseudomonadota</taxon>
        <taxon>Betaproteobacteria</taxon>
        <taxon>Burkholderiales</taxon>
        <taxon>Alcaligenaceae</taxon>
        <taxon>Castellaniella</taxon>
    </lineage>
</organism>
<accession>A0AB39DP90</accession>
<dbReference type="GeneID" id="93065977"/>
<reference evidence="2" key="1">
    <citation type="submission" date="2024-05" db="EMBL/GenBank/DDBJ databases">
        <authorList>
            <person name="Luo Y.-C."/>
            <person name="Nicholds J."/>
            <person name="Mortimer T."/>
            <person name="Maboni G."/>
        </authorList>
    </citation>
    <scope>NUCLEOTIDE SEQUENCE</scope>
    <source>
        <strain evidence="2">150221</strain>
        <strain evidence="1">153271</strain>
    </source>
</reference>
<proteinExistence type="predicted"/>
<dbReference type="AlphaFoldDB" id="A0AB39DP90"/>
<dbReference type="KEGG" id="cgin:ABRZ00_00545"/>
<gene>
    <name evidence="2" type="ORF">ABRZ00_00545</name>
    <name evidence="1" type="ORF">ABRZ02_01845</name>
</gene>
<evidence type="ECO:0000313" key="1">
    <source>
        <dbReference type="EMBL" id="XDJ45064.1"/>
    </source>
</evidence>
<sequence>MRIDRNRPAGDAAAMDTDTKHTLMDEAEELALRAFGPAAEVEHIEAVFERLAWCWLRGLPADGAATVH</sequence>
<evidence type="ECO:0000313" key="2">
    <source>
        <dbReference type="EMBL" id="XDJ55713.1"/>
    </source>
</evidence>
<name>A0AB39DP90_9BURK</name>
<dbReference type="EMBL" id="CP158257">
    <property type="protein sequence ID" value="XDJ55713.1"/>
    <property type="molecule type" value="Genomic_DNA"/>
</dbReference>